<proteinExistence type="predicted"/>
<evidence type="ECO:0000313" key="1">
    <source>
        <dbReference type="EMBL" id="SUZ81042.1"/>
    </source>
</evidence>
<dbReference type="AlphaFoldDB" id="A0A381QNX6"/>
<sequence>MSSPCKEHKTGTLISRLSGPASPRNIELVICTMSGLKSSRSQLTSSSTSRCWFPVSPLATDSVISPSLVASIAPPSPETQFNSFGRSSNQ</sequence>
<accession>A0A381QNX6</accession>
<gene>
    <name evidence="1" type="ORF">METZ01_LOCUS33896</name>
</gene>
<reference evidence="1" key="1">
    <citation type="submission" date="2018-05" db="EMBL/GenBank/DDBJ databases">
        <authorList>
            <person name="Lanie J.A."/>
            <person name="Ng W.-L."/>
            <person name="Kazmierczak K.M."/>
            <person name="Andrzejewski T.M."/>
            <person name="Davidsen T.M."/>
            <person name="Wayne K.J."/>
            <person name="Tettelin H."/>
            <person name="Glass J.I."/>
            <person name="Rusch D."/>
            <person name="Podicherti R."/>
            <person name="Tsui H.-C.T."/>
            <person name="Winkler M.E."/>
        </authorList>
    </citation>
    <scope>NUCLEOTIDE SEQUENCE</scope>
</reference>
<dbReference type="EMBL" id="UINC01001451">
    <property type="protein sequence ID" value="SUZ81042.1"/>
    <property type="molecule type" value="Genomic_DNA"/>
</dbReference>
<organism evidence="1">
    <name type="scientific">marine metagenome</name>
    <dbReference type="NCBI Taxonomy" id="408172"/>
    <lineage>
        <taxon>unclassified sequences</taxon>
        <taxon>metagenomes</taxon>
        <taxon>ecological metagenomes</taxon>
    </lineage>
</organism>
<protein>
    <submittedName>
        <fullName evidence="1">Uncharacterized protein</fullName>
    </submittedName>
</protein>
<name>A0A381QNX6_9ZZZZ</name>